<evidence type="ECO:0000259" key="2">
    <source>
        <dbReference type="Pfam" id="PF13392"/>
    </source>
</evidence>
<gene>
    <name evidence="3" type="ORF">J8F10_20965</name>
</gene>
<dbReference type="InterPro" id="IPR044925">
    <property type="entry name" value="His-Me_finger_sf"/>
</dbReference>
<protein>
    <submittedName>
        <fullName evidence="3">HNH endonuclease</fullName>
    </submittedName>
</protein>
<comment type="caution">
    <text evidence="3">The sequence shown here is derived from an EMBL/GenBank/DDBJ whole genome shotgun (WGS) entry which is preliminary data.</text>
</comment>
<dbReference type="EMBL" id="JAGKQQ010000001">
    <property type="protein sequence ID" value="MBP3957730.1"/>
    <property type="molecule type" value="Genomic_DNA"/>
</dbReference>
<dbReference type="SUPFAM" id="SSF46689">
    <property type="entry name" value="Homeodomain-like"/>
    <property type="match status" value="1"/>
</dbReference>
<feature type="domain" description="HNH nuclease" evidence="2">
    <location>
        <begin position="62"/>
        <end position="102"/>
    </location>
</feature>
<proteinExistence type="predicted"/>
<dbReference type="Gene3D" id="3.90.75.20">
    <property type="match status" value="1"/>
</dbReference>
<reference evidence="3 4" key="1">
    <citation type="submission" date="2021-04" db="EMBL/GenBank/DDBJ databases">
        <authorList>
            <person name="Ivanova A."/>
        </authorList>
    </citation>
    <scope>NUCLEOTIDE SEQUENCE [LARGE SCALE GENOMIC DNA]</scope>
    <source>
        <strain evidence="3 4">G18</strain>
    </source>
</reference>
<evidence type="ECO:0000313" key="4">
    <source>
        <dbReference type="Proteomes" id="UP000676565"/>
    </source>
</evidence>
<keyword evidence="3" id="KW-0540">Nuclease</keyword>
<dbReference type="Gene3D" id="1.10.10.60">
    <property type="entry name" value="Homeodomain-like"/>
    <property type="match status" value="1"/>
</dbReference>
<dbReference type="RefSeq" id="WP_210657065.1">
    <property type="nucleotide sequence ID" value="NZ_JAGKQQ010000001.1"/>
</dbReference>
<dbReference type="Proteomes" id="UP000676565">
    <property type="component" value="Unassembled WGS sequence"/>
</dbReference>
<keyword evidence="3" id="KW-0378">Hydrolase</keyword>
<dbReference type="InterPro" id="IPR003615">
    <property type="entry name" value="HNH_nuc"/>
</dbReference>
<dbReference type="SUPFAM" id="SSF54060">
    <property type="entry name" value="His-Me finger endonucleases"/>
    <property type="match status" value="1"/>
</dbReference>
<keyword evidence="3" id="KW-0255">Endonuclease</keyword>
<dbReference type="Pfam" id="PF13392">
    <property type="entry name" value="HNH_3"/>
    <property type="match status" value="1"/>
</dbReference>
<dbReference type="Pfam" id="PF02796">
    <property type="entry name" value="HTH_7"/>
    <property type="match status" value="1"/>
</dbReference>
<name>A0ABS5BVG9_9BACT</name>
<dbReference type="InterPro" id="IPR009057">
    <property type="entry name" value="Homeodomain-like_sf"/>
</dbReference>
<dbReference type="GO" id="GO:0004519">
    <property type="term" value="F:endonuclease activity"/>
    <property type="evidence" value="ECO:0007669"/>
    <property type="project" value="UniProtKB-KW"/>
</dbReference>
<evidence type="ECO:0000313" key="3">
    <source>
        <dbReference type="EMBL" id="MBP3957730.1"/>
    </source>
</evidence>
<sequence length="213" mass="24067">MKPRDYNPDELKGVRSAPVPGVPGFRADERGRLWRLRGGVWERYERLSSTIRMNGRQVLIRAHRMVCSAWHGEPGGRGWSVRFLDGNRENLRPKNLEWSQKRVGRPRTLTKWKQADALERAEAGEQLTDLAREFGVSVATMTNLCKNYVRRGRSVAAVAHHATLCPPEQRAEAVRQRLAGRKATAVSRRFGISTTLLGELVKRAKESQCTPSA</sequence>
<organism evidence="3 4">
    <name type="scientific">Gemmata palustris</name>
    <dbReference type="NCBI Taxonomy" id="2822762"/>
    <lineage>
        <taxon>Bacteria</taxon>
        <taxon>Pseudomonadati</taxon>
        <taxon>Planctomycetota</taxon>
        <taxon>Planctomycetia</taxon>
        <taxon>Gemmatales</taxon>
        <taxon>Gemmataceae</taxon>
        <taxon>Gemmata</taxon>
    </lineage>
</organism>
<feature type="domain" description="Resolvase HTH" evidence="1">
    <location>
        <begin position="104"/>
        <end position="140"/>
    </location>
</feature>
<dbReference type="InterPro" id="IPR006120">
    <property type="entry name" value="Resolvase_HTH_dom"/>
</dbReference>
<accession>A0ABS5BVG9</accession>
<evidence type="ECO:0000259" key="1">
    <source>
        <dbReference type="Pfam" id="PF02796"/>
    </source>
</evidence>
<keyword evidence="4" id="KW-1185">Reference proteome</keyword>